<dbReference type="Pfam" id="PF00168">
    <property type="entry name" value="C2"/>
    <property type="match status" value="1"/>
</dbReference>
<dbReference type="GO" id="GO:0042043">
    <property type="term" value="F:neurexin family protein binding"/>
    <property type="evidence" value="ECO:0007669"/>
    <property type="project" value="TreeGrafter"/>
</dbReference>
<dbReference type="GO" id="GO:0008270">
    <property type="term" value="F:zinc ion binding"/>
    <property type="evidence" value="ECO:0007669"/>
    <property type="project" value="UniProtKB-KW"/>
</dbReference>
<dbReference type="Gene3D" id="2.60.40.150">
    <property type="entry name" value="C2 domain"/>
    <property type="match status" value="1"/>
</dbReference>
<evidence type="ECO:0000256" key="1">
    <source>
        <dbReference type="ARBA" id="ARBA00022553"/>
    </source>
</evidence>
<feature type="domain" description="C2" evidence="6">
    <location>
        <begin position="46"/>
        <end position="173"/>
    </location>
</feature>
<dbReference type="SUPFAM" id="SSF49562">
    <property type="entry name" value="C2 domain (Calcium/lipid-binding domain, CaLB)"/>
    <property type="match status" value="1"/>
</dbReference>
<dbReference type="GO" id="GO:0006887">
    <property type="term" value="P:exocytosis"/>
    <property type="evidence" value="ECO:0007669"/>
    <property type="project" value="TreeGrafter"/>
</dbReference>
<keyword evidence="3" id="KW-0863">Zinc-finger</keyword>
<name>A0A2D4N4S5_9SAUR</name>
<evidence type="ECO:0000259" key="6">
    <source>
        <dbReference type="PROSITE" id="PS50004"/>
    </source>
</evidence>
<keyword evidence="4" id="KW-0862">Zinc</keyword>
<protein>
    <recommendedName>
        <fullName evidence="6">C2 domain-containing protein</fullName>
    </recommendedName>
</protein>
<evidence type="ECO:0000256" key="3">
    <source>
        <dbReference type="ARBA" id="ARBA00022771"/>
    </source>
</evidence>
<evidence type="ECO:0000256" key="2">
    <source>
        <dbReference type="ARBA" id="ARBA00022723"/>
    </source>
</evidence>
<dbReference type="EMBL" id="IACM01151831">
    <property type="protein sequence ID" value="LAB40687.1"/>
    <property type="molecule type" value="Transcribed_RNA"/>
</dbReference>
<accession>A0A2D4N4S5</accession>
<dbReference type="CDD" id="cd04020">
    <property type="entry name" value="C2B_SLP_1-2-3-4"/>
    <property type="match status" value="1"/>
</dbReference>
<dbReference type="PANTHER" id="PTHR45716">
    <property type="entry name" value="BITESIZE, ISOFORM I"/>
    <property type="match status" value="1"/>
</dbReference>
<reference evidence="7" key="2">
    <citation type="submission" date="2017-11" db="EMBL/GenBank/DDBJ databases">
        <title>Coralsnake Venomics: Analyses of Venom Gland Transcriptomes and Proteomes of Six Brazilian Taxa.</title>
        <authorList>
            <person name="Aird S.D."/>
            <person name="Jorge da Silva N."/>
            <person name="Qiu L."/>
            <person name="Villar-Briones A."/>
            <person name="Aparecida-Saddi V."/>
            <person name="Campos-Telles M.P."/>
            <person name="Grau M."/>
            <person name="Mikheyev A.S."/>
        </authorList>
    </citation>
    <scope>NUCLEOTIDE SEQUENCE</scope>
    <source>
        <tissue evidence="7">Venom_gland</tissue>
    </source>
</reference>
<dbReference type="SMART" id="SM00239">
    <property type="entry name" value="C2"/>
    <property type="match status" value="1"/>
</dbReference>
<organism evidence="7">
    <name type="scientific">Micrurus spixii</name>
    <name type="common">Amazon coral snake</name>
    <dbReference type="NCBI Taxonomy" id="129469"/>
    <lineage>
        <taxon>Eukaryota</taxon>
        <taxon>Metazoa</taxon>
        <taxon>Chordata</taxon>
        <taxon>Craniata</taxon>
        <taxon>Vertebrata</taxon>
        <taxon>Euteleostomi</taxon>
        <taxon>Lepidosauria</taxon>
        <taxon>Squamata</taxon>
        <taxon>Bifurcata</taxon>
        <taxon>Unidentata</taxon>
        <taxon>Episquamata</taxon>
        <taxon>Toxicofera</taxon>
        <taxon>Serpentes</taxon>
        <taxon>Colubroidea</taxon>
        <taxon>Elapidae</taxon>
        <taxon>Elapinae</taxon>
        <taxon>Micrurus</taxon>
    </lineage>
</organism>
<dbReference type="GO" id="GO:0005886">
    <property type="term" value="C:plasma membrane"/>
    <property type="evidence" value="ECO:0007669"/>
    <property type="project" value="TreeGrafter"/>
</dbReference>
<keyword evidence="1" id="KW-0597">Phosphoprotein</keyword>
<dbReference type="PROSITE" id="PS50004">
    <property type="entry name" value="C2"/>
    <property type="match status" value="1"/>
</dbReference>
<reference evidence="7" key="1">
    <citation type="submission" date="2017-07" db="EMBL/GenBank/DDBJ databases">
        <authorList>
            <person name="Mikheyev A."/>
            <person name="Grau M."/>
        </authorList>
    </citation>
    <scope>NUCLEOTIDE SEQUENCE</scope>
    <source>
        <tissue evidence="7">Venom_gland</tissue>
    </source>
</reference>
<keyword evidence="2" id="KW-0479">Metal-binding</keyword>
<proteinExistence type="predicted"/>
<sequence>MSCWRSGGKGPRGEECLPLHGKNLGEASPSSPSQYKGELVVSLKFIPPAKHLGAGNGKKGKKEEGGELQVWIKEAKNLTAAKSSGMSDSFVKGCLLPLKNRATKKKTPVVKKSLNPHYNHTLVYNNIFAEQLSHICLELTVWDREPLSSNDFLGGVRLGVGNGMSNGQAVDWMDSTGEEINLWQKMLQYPGSWAEGTLPLRATMIKTKP</sequence>
<evidence type="ECO:0000256" key="5">
    <source>
        <dbReference type="SAM" id="MobiDB-lite"/>
    </source>
</evidence>
<evidence type="ECO:0000313" key="7">
    <source>
        <dbReference type="EMBL" id="LAB40687.1"/>
    </source>
</evidence>
<dbReference type="PANTHER" id="PTHR45716:SF4">
    <property type="entry name" value="SYNAPTOTAGMIN-LIKE PROTEIN 4"/>
    <property type="match status" value="1"/>
</dbReference>
<dbReference type="InterPro" id="IPR000008">
    <property type="entry name" value="C2_dom"/>
</dbReference>
<dbReference type="AlphaFoldDB" id="A0A2D4N4S5"/>
<dbReference type="InterPro" id="IPR035892">
    <property type="entry name" value="C2_domain_sf"/>
</dbReference>
<dbReference type="InterPro" id="IPR043567">
    <property type="entry name" value="SYTL1-5_C2B"/>
</dbReference>
<feature type="region of interest" description="Disordered" evidence="5">
    <location>
        <begin position="1"/>
        <end position="31"/>
    </location>
</feature>
<dbReference type="GO" id="GO:0070382">
    <property type="term" value="C:exocytic vesicle"/>
    <property type="evidence" value="ECO:0007669"/>
    <property type="project" value="TreeGrafter"/>
</dbReference>
<dbReference type="FunFam" id="2.60.40.150:FF:000121">
    <property type="entry name" value="Synaptotagmin-like 4, isoform CRA_a"/>
    <property type="match status" value="1"/>
</dbReference>
<evidence type="ECO:0000256" key="4">
    <source>
        <dbReference type="ARBA" id="ARBA00022833"/>
    </source>
</evidence>